<keyword evidence="3" id="KW-1185">Reference proteome</keyword>
<dbReference type="AlphaFoldDB" id="A0AAN8FDP9"/>
<dbReference type="Proteomes" id="UP001331761">
    <property type="component" value="Unassembled WGS sequence"/>
</dbReference>
<evidence type="ECO:0000313" key="3">
    <source>
        <dbReference type="Proteomes" id="UP001331761"/>
    </source>
</evidence>
<accession>A0AAN8FDP9</accession>
<evidence type="ECO:0000313" key="2">
    <source>
        <dbReference type="EMBL" id="KAK5972147.1"/>
    </source>
</evidence>
<comment type="caution">
    <text evidence="2">The sequence shown here is derived from an EMBL/GenBank/DDBJ whole genome shotgun (WGS) entry which is preliminary data.</text>
</comment>
<name>A0AAN8FDP9_TRICO</name>
<protein>
    <submittedName>
        <fullName evidence="2">Uncharacterized protein</fullName>
    </submittedName>
</protein>
<evidence type="ECO:0000256" key="1">
    <source>
        <dbReference type="SAM" id="MobiDB-lite"/>
    </source>
</evidence>
<dbReference type="EMBL" id="WIXE01016968">
    <property type="protein sequence ID" value="KAK5972147.1"/>
    <property type="molecule type" value="Genomic_DNA"/>
</dbReference>
<organism evidence="2 3">
    <name type="scientific">Trichostrongylus colubriformis</name>
    <name type="common">Black scour worm</name>
    <dbReference type="NCBI Taxonomy" id="6319"/>
    <lineage>
        <taxon>Eukaryota</taxon>
        <taxon>Metazoa</taxon>
        <taxon>Ecdysozoa</taxon>
        <taxon>Nematoda</taxon>
        <taxon>Chromadorea</taxon>
        <taxon>Rhabditida</taxon>
        <taxon>Rhabditina</taxon>
        <taxon>Rhabditomorpha</taxon>
        <taxon>Strongyloidea</taxon>
        <taxon>Trichostrongylidae</taxon>
        <taxon>Trichostrongylus</taxon>
    </lineage>
</organism>
<feature type="compositionally biased region" description="Basic and acidic residues" evidence="1">
    <location>
        <begin position="1"/>
        <end position="11"/>
    </location>
</feature>
<gene>
    <name evidence="2" type="ORF">GCK32_010250</name>
</gene>
<feature type="region of interest" description="Disordered" evidence="1">
    <location>
        <begin position="1"/>
        <end position="22"/>
    </location>
</feature>
<reference evidence="2 3" key="1">
    <citation type="submission" date="2019-10" db="EMBL/GenBank/DDBJ databases">
        <title>Assembly and Annotation for the nematode Trichostrongylus colubriformis.</title>
        <authorList>
            <person name="Martin J."/>
        </authorList>
    </citation>
    <scope>NUCLEOTIDE SEQUENCE [LARGE SCALE GENOMIC DNA]</scope>
    <source>
        <strain evidence="2">G859</strain>
        <tissue evidence="2">Whole worm</tissue>
    </source>
</reference>
<sequence>MESMGNHKNESEPISPSRGESRAGQLAAVLPVLRYFSPEWSNLSRNFFESFSKEKHRLPHITSQSVVLREKEVAGVPTPRIFQCFRLGVHLLPGSARSMKYDNEKQYWT</sequence>
<proteinExistence type="predicted"/>